<dbReference type="AlphaFoldDB" id="A0A7T8BCK1"/>
<evidence type="ECO:0000313" key="1">
    <source>
        <dbReference type="EMBL" id="QQO11210.1"/>
    </source>
</evidence>
<dbReference type="EMBL" id="CP067089">
    <property type="protein sequence ID" value="QQO11210.1"/>
    <property type="molecule type" value="Genomic_DNA"/>
</dbReference>
<sequence>MISRQDFIFTIGYDGPAAVVDGQAKRRYGSLSAAELAEKGLFRPAYSAAVYSQDPKDMEAVISAYNRLAGTAYTPGNLPDRLLGVFRMEDIKRVIII</sequence>
<dbReference type="Proteomes" id="UP000595917">
    <property type="component" value="Chromosome"/>
</dbReference>
<dbReference type="RefSeq" id="WP_215628519.1">
    <property type="nucleotide sequence ID" value="NZ_CP067089.2"/>
</dbReference>
<reference evidence="1" key="1">
    <citation type="submission" date="2021-01" db="EMBL/GenBank/DDBJ databases">
        <title>Description of Breznakiella homolactica.</title>
        <authorList>
            <person name="Song Y."/>
            <person name="Brune A."/>
        </authorList>
    </citation>
    <scope>NUCLEOTIDE SEQUENCE</scope>
    <source>
        <strain evidence="1">RmG30</strain>
    </source>
</reference>
<dbReference type="KEGG" id="bhc:JFL75_09975"/>
<evidence type="ECO:0000313" key="2">
    <source>
        <dbReference type="Proteomes" id="UP000595917"/>
    </source>
</evidence>
<protein>
    <submittedName>
        <fullName evidence="1">Uncharacterized protein</fullName>
    </submittedName>
</protein>
<proteinExistence type="predicted"/>
<gene>
    <name evidence="1" type="ORF">JFL75_09975</name>
</gene>
<name>A0A7T8BCK1_9SPIR</name>
<organism evidence="1 2">
    <name type="scientific">Breznakiella homolactica</name>
    <dbReference type="NCBI Taxonomy" id="2798577"/>
    <lineage>
        <taxon>Bacteria</taxon>
        <taxon>Pseudomonadati</taxon>
        <taxon>Spirochaetota</taxon>
        <taxon>Spirochaetia</taxon>
        <taxon>Spirochaetales</taxon>
        <taxon>Breznakiellaceae</taxon>
        <taxon>Breznakiella</taxon>
    </lineage>
</organism>
<keyword evidence="2" id="KW-1185">Reference proteome</keyword>
<accession>A0A7T8BCK1</accession>